<sequence length="51" mass="6144">MKGYNTSNGYMGYVEGKYILFASEQEYFEFMHYRGYIYVILELVLKDLVRT</sequence>
<reference evidence="1 2" key="1">
    <citation type="submission" date="2015-09" db="EMBL/GenBank/DDBJ databases">
        <authorList>
            <consortium name="Pathogen Informatics"/>
        </authorList>
    </citation>
    <scope>NUCLEOTIDE SEQUENCE [LARGE SCALE GENOMIC DNA]</scope>
    <source>
        <strain evidence="1 2">2789STDY5834863</strain>
    </source>
</reference>
<accession>A0A174HNP7</accession>
<dbReference type="AlphaFoldDB" id="A0A174HNP7"/>
<gene>
    <name evidence="1" type="ORF">ERS852478_03782</name>
</gene>
<evidence type="ECO:0000313" key="1">
    <source>
        <dbReference type="EMBL" id="CUO74710.1"/>
    </source>
</evidence>
<name>A0A174HNP7_9FIRM</name>
<dbReference type="RefSeq" id="WP_167343404.1">
    <property type="nucleotide sequence ID" value="NZ_AP031426.1"/>
</dbReference>
<proteinExistence type="predicted"/>
<evidence type="ECO:0000313" key="2">
    <source>
        <dbReference type="Proteomes" id="UP000095431"/>
    </source>
</evidence>
<organism evidence="1 2">
    <name type="scientific">Blautia wexlerae</name>
    <dbReference type="NCBI Taxonomy" id="418240"/>
    <lineage>
        <taxon>Bacteria</taxon>
        <taxon>Bacillati</taxon>
        <taxon>Bacillota</taxon>
        <taxon>Clostridia</taxon>
        <taxon>Lachnospirales</taxon>
        <taxon>Lachnospiraceae</taxon>
        <taxon>Blautia</taxon>
    </lineage>
</organism>
<dbReference type="EMBL" id="CYZN01000049">
    <property type="protein sequence ID" value="CUO74710.1"/>
    <property type="molecule type" value="Genomic_DNA"/>
</dbReference>
<dbReference type="Proteomes" id="UP000095431">
    <property type="component" value="Unassembled WGS sequence"/>
</dbReference>
<protein>
    <submittedName>
        <fullName evidence="1">Uncharacterized protein</fullName>
    </submittedName>
</protein>